<organism evidence="2 3">
    <name type="scientific">Chloropicon primus</name>
    <dbReference type="NCBI Taxonomy" id="1764295"/>
    <lineage>
        <taxon>Eukaryota</taxon>
        <taxon>Viridiplantae</taxon>
        <taxon>Chlorophyta</taxon>
        <taxon>Chloropicophyceae</taxon>
        <taxon>Chloropicales</taxon>
        <taxon>Chloropicaceae</taxon>
        <taxon>Chloropicon</taxon>
    </lineage>
</organism>
<dbReference type="Pfam" id="PF01789">
    <property type="entry name" value="PsbP"/>
    <property type="match status" value="1"/>
</dbReference>
<dbReference type="SUPFAM" id="SSF55724">
    <property type="entry name" value="Mog1p/PsbP-like"/>
    <property type="match status" value="1"/>
</dbReference>
<dbReference type="Proteomes" id="UP000316726">
    <property type="component" value="Chromosome 10"/>
</dbReference>
<protein>
    <submittedName>
        <fullName evidence="2">PsbP domain-containing protein</fullName>
    </submittedName>
</protein>
<keyword evidence="3" id="KW-1185">Reference proteome</keyword>
<dbReference type="STRING" id="1764295.A0A5B8MU24"/>
<name>A0A5B8MU24_9CHLO</name>
<gene>
    <name evidence="2" type="ORF">A3770_10p57720</name>
</gene>
<proteinExistence type="predicted"/>
<dbReference type="PANTHER" id="PTHR31407">
    <property type="match status" value="1"/>
</dbReference>
<dbReference type="InterPro" id="IPR002683">
    <property type="entry name" value="PsbP_C"/>
</dbReference>
<accession>A0A5B8MU24</accession>
<dbReference type="AlphaFoldDB" id="A0A5B8MU24"/>
<dbReference type="InterPro" id="IPR016123">
    <property type="entry name" value="Mog1/PsbP_a/b/a-sand"/>
</dbReference>
<dbReference type="EMBL" id="CP031043">
    <property type="protein sequence ID" value="QDZ23254.1"/>
    <property type="molecule type" value="Genomic_DNA"/>
</dbReference>
<dbReference type="GO" id="GO:0009654">
    <property type="term" value="C:photosystem II oxygen evolving complex"/>
    <property type="evidence" value="ECO:0007669"/>
    <property type="project" value="InterPro"/>
</dbReference>
<dbReference type="Gene3D" id="3.40.1000.10">
    <property type="entry name" value="Mog1/PsbP, alpha/beta/alpha sandwich"/>
    <property type="match status" value="1"/>
</dbReference>
<sequence>MAASMLAAGEVLGAPHAATGVERPVEVGTYLEAAKGIEGFYEFVPSSQETPAIRAGTIGKYKFAMPGTWVRRTVANILSGNYCQPRCDEPWTEVLFQGPKEGSLQVIVSPLNKLSRRSLEKNESIDAVGTLDGIINALGPNITGNTIEEEEVTVAEAKTIDGVTYYWYVLDTPYAKTGQHQVASIAAKDNAVFVLAVSATNKQWAQNEDKLLTIQKSFRV</sequence>
<dbReference type="GO" id="GO:0015979">
    <property type="term" value="P:photosynthesis"/>
    <property type="evidence" value="ECO:0007669"/>
    <property type="project" value="InterPro"/>
</dbReference>
<feature type="domain" description="PsbP C-terminal" evidence="1">
    <location>
        <begin position="59"/>
        <end position="220"/>
    </location>
</feature>
<evidence type="ECO:0000313" key="2">
    <source>
        <dbReference type="EMBL" id="QDZ23254.1"/>
    </source>
</evidence>
<evidence type="ECO:0000259" key="1">
    <source>
        <dbReference type="Pfam" id="PF01789"/>
    </source>
</evidence>
<dbReference type="GO" id="GO:0005509">
    <property type="term" value="F:calcium ion binding"/>
    <property type="evidence" value="ECO:0007669"/>
    <property type="project" value="InterPro"/>
</dbReference>
<dbReference type="OrthoDB" id="512438at2759"/>
<dbReference type="PANTHER" id="PTHR31407:SF18">
    <property type="entry name" value="PSBP DOMAIN-CONTAINING PROTEIN 6, CHLOROPLASTIC"/>
    <property type="match status" value="1"/>
</dbReference>
<evidence type="ECO:0000313" key="3">
    <source>
        <dbReference type="Proteomes" id="UP000316726"/>
    </source>
</evidence>
<reference evidence="2 3" key="1">
    <citation type="submission" date="2018-07" db="EMBL/GenBank/DDBJ databases">
        <title>The complete nuclear genome of the prasinophyte Chloropicon primus (CCMP1205).</title>
        <authorList>
            <person name="Pombert J.-F."/>
            <person name="Otis C."/>
            <person name="Turmel M."/>
            <person name="Lemieux C."/>
        </authorList>
    </citation>
    <scope>NUCLEOTIDE SEQUENCE [LARGE SCALE GENOMIC DNA]</scope>
    <source>
        <strain evidence="2 3">CCMP1205</strain>
    </source>
</reference>
<dbReference type="GO" id="GO:0019898">
    <property type="term" value="C:extrinsic component of membrane"/>
    <property type="evidence" value="ECO:0007669"/>
    <property type="project" value="InterPro"/>
</dbReference>